<feature type="domain" description="Major facilitator superfamily (MFS) profile" evidence="6">
    <location>
        <begin position="13"/>
        <end position="415"/>
    </location>
</feature>
<dbReference type="GO" id="GO:0005886">
    <property type="term" value="C:plasma membrane"/>
    <property type="evidence" value="ECO:0007669"/>
    <property type="project" value="TreeGrafter"/>
</dbReference>
<feature type="transmembrane region" description="Helical" evidence="5">
    <location>
        <begin position="389"/>
        <end position="409"/>
    </location>
</feature>
<dbReference type="SUPFAM" id="SSF103473">
    <property type="entry name" value="MFS general substrate transporter"/>
    <property type="match status" value="1"/>
</dbReference>
<feature type="transmembrane region" description="Helical" evidence="5">
    <location>
        <begin position="167"/>
        <end position="187"/>
    </location>
</feature>
<feature type="transmembrane region" description="Helical" evidence="5">
    <location>
        <begin position="326"/>
        <end position="344"/>
    </location>
</feature>
<dbReference type="Proteomes" id="UP000610960">
    <property type="component" value="Unassembled WGS sequence"/>
</dbReference>
<evidence type="ECO:0000256" key="3">
    <source>
        <dbReference type="ARBA" id="ARBA00022989"/>
    </source>
</evidence>
<dbReference type="GO" id="GO:0046943">
    <property type="term" value="F:carboxylic acid transmembrane transporter activity"/>
    <property type="evidence" value="ECO:0007669"/>
    <property type="project" value="TreeGrafter"/>
</dbReference>
<comment type="caution">
    <text evidence="7">The sequence shown here is derived from an EMBL/GenBank/DDBJ whole genome shotgun (WGS) entry which is preliminary data.</text>
</comment>
<dbReference type="PANTHER" id="PTHR23508">
    <property type="entry name" value="CARBOXYLIC ACID TRANSPORTER PROTEIN HOMOLOG"/>
    <property type="match status" value="1"/>
</dbReference>
<evidence type="ECO:0000256" key="1">
    <source>
        <dbReference type="ARBA" id="ARBA00004141"/>
    </source>
</evidence>
<feature type="transmembrane region" description="Helical" evidence="5">
    <location>
        <begin position="364"/>
        <end position="383"/>
    </location>
</feature>
<dbReference type="InterPro" id="IPR020846">
    <property type="entry name" value="MFS_dom"/>
</dbReference>
<name>A0A830GTN4_9CREN</name>
<evidence type="ECO:0000256" key="2">
    <source>
        <dbReference type="ARBA" id="ARBA00022692"/>
    </source>
</evidence>
<comment type="subcellular location">
    <subcellularLocation>
        <location evidence="1">Membrane</location>
        <topology evidence="1">Multi-pass membrane protein</topology>
    </subcellularLocation>
</comment>
<dbReference type="InterPro" id="IPR036259">
    <property type="entry name" value="MFS_trans_sf"/>
</dbReference>
<dbReference type="InterPro" id="IPR005828">
    <property type="entry name" value="MFS_sugar_transport-like"/>
</dbReference>
<dbReference type="PROSITE" id="PS00216">
    <property type="entry name" value="SUGAR_TRANSPORT_1"/>
    <property type="match status" value="2"/>
</dbReference>
<evidence type="ECO:0000256" key="5">
    <source>
        <dbReference type="SAM" id="Phobius"/>
    </source>
</evidence>
<keyword evidence="4 5" id="KW-0472">Membrane</keyword>
<feature type="transmembrane region" description="Helical" evidence="5">
    <location>
        <begin position="140"/>
        <end position="161"/>
    </location>
</feature>
<evidence type="ECO:0000259" key="6">
    <source>
        <dbReference type="PROSITE" id="PS50850"/>
    </source>
</evidence>
<feature type="transmembrane region" description="Helical" evidence="5">
    <location>
        <begin position="239"/>
        <end position="265"/>
    </location>
</feature>
<feature type="transmembrane region" description="Helical" evidence="5">
    <location>
        <begin position="271"/>
        <end position="291"/>
    </location>
</feature>
<dbReference type="PROSITE" id="PS50850">
    <property type="entry name" value="MFS"/>
    <property type="match status" value="1"/>
</dbReference>
<feature type="transmembrane region" description="Helical" evidence="5">
    <location>
        <begin position="106"/>
        <end position="128"/>
    </location>
</feature>
<keyword evidence="2 5" id="KW-0812">Transmembrane</keyword>
<dbReference type="RefSeq" id="WP_188596147.1">
    <property type="nucleotide sequence ID" value="NZ_BMNL01000002.1"/>
</dbReference>
<feature type="transmembrane region" description="Helical" evidence="5">
    <location>
        <begin position="51"/>
        <end position="70"/>
    </location>
</feature>
<organism evidence="7 8">
    <name type="scientific">Thermocladium modestius</name>
    <dbReference type="NCBI Taxonomy" id="62609"/>
    <lineage>
        <taxon>Archaea</taxon>
        <taxon>Thermoproteota</taxon>
        <taxon>Thermoprotei</taxon>
        <taxon>Thermoproteales</taxon>
        <taxon>Thermoproteaceae</taxon>
        <taxon>Thermocladium</taxon>
    </lineage>
</organism>
<dbReference type="Pfam" id="PF00083">
    <property type="entry name" value="Sugar_tr"/>
    <property type="match status" value="1"/>
</dbReference>
<dbReference type="AlphaFoldDB" id="A0A830GTN4"/>
<dbReference type="OrthoDB" id="27170at2157"/>
<evidence type="ECO:0000313" key="8">
    <source>
        <dbReference type="Proteomes" id="UP000610960"/>
    </source>
</evidence>
<feature type="transmembrane region" description="Helical" evidence="5">
    <location>
        <begin position="21"/>
        <end position="45"/>
    </location>
</feature>
<evidence type="ECO:0000256" key="4">
    <source>
        <dbReference type="ARBA" id="ARBA00023136"/>
    </source>
</evidence>
<feature type="transmembrane region" description="Helical" evidence="5">
    <location>
        <begin position="298"/>
        <end position="320"/>
    </location>
</feature>
<keyword evidence="8" id="KW-1185">Reference proteome</keyword>
<gene>
    <name evidence="7" type="ORF">GCM10007981_08000</name>
</gene>
<proteinExistence type="predicted"/>
<keyword evidence="3 5" id="KW-1133">Transmembrane helix</keyword>
<sequence length="426" mass="45976">MDEVSSVVEELPWVRAHSLAFLTFSLGTAIEAYIYSIAYIATGWVSVPREFTALLSIWPPLWLLVGGAVMGPVADIIGRKRSLYLTLIMYVVGALGLVLSHDYSSLLIFLGMLLLATGGEYNIIMAASHEYFPRRYRSRAVFLILNFTNAGGALASLLAVMNISSPSLQRIAIGATILVAAPMLYILRTRLPESIRWLEFKGKVDDAINEATRHYGEIAPEKRRRGVASIALPSSLARLVIGALLGWSYTAGITLIALTLGPYFMPSLTNWLILAFSLASLASGAAMGLMADKVGRRALLLASSVPLLVLASLMALTSSAWTREPLLFWSLFVPFSALANVFYLGEDTLKSEFWATGRRALFTAVVRASSLGATIPVIFLLAYLPVAAYLAVTAVVFAIGAVAAMAWYFMGVETGRGTSVGAWDCA</sequence>
<reference evidence="7" key="2">
    <citation type="submission" date="2020-09" db="EMBL/GenBank/DDBJ databases">
        <authorList>
            <person name="Sun Q."/>
            <person name="Ohkuma M."/>
        </authorList>
    </citation>
    <scope>NUCLEOTIDE SEQUENCE</scope>
    <source>
        <strain evidence="7">JCM 10088</strain>
    </source>
</reference>
<dbReference type="PANTHER" id="PTHR23508:SF10">
    <property type="entry name" value="CARBOXYLIC ACID TRANSPORTER PROTEIN HOMOLOG"/>
    <property type="match status" value="1"/>
</dbReference>
<dbReference type="Gene3D" id="1.20.1250.20">
    <property type="entry name" value="MFS general substrate transporter like domains"/>
    <property type="match status" value="1"/>
</dbReference>
<dbReference type="InterPro" id="IPR005829">
    <property type="entry name" value="Sugar_transporter_CS"/>
</dbReference>
<evidence type="ECO:0000313" key="7">
    <source>
        <dbReference type="EMBL" id="GGP20336.1"/>
    </source>
</evidence>
<dbReference type="EMBL" id="BMNL01000002">
    <property type="protein sequence ID" value="GGP20336.1"/>
    <property type="molecule type" value="Genomic_DNA"/>
</dbReference>
<feature type="transmembrane region" description="Helical" evidence="5">
    <location>
        <begin position="82"/>
        <end position="100"/>
    </location>
</feature>
<reference evidence="7" key="1">
    <citation type="journal article" date="2014" name="Int. J. Syst. Evol. Microbiol.">
        <title>Complete genome sequence of Corynebacterium casei LMG S-19264T (=DSM 44701T), isolated from a smear-ripened cheese.</title>
        <authorList>
            <consortium name="US DOE Joint Genome Institute (JGI-PGF)"/>
            <person name="Walter F."/>
            <person name="Albersmeier A."/>
            <person name="Kalinowski J."/>
            <person name="Ruckert C."/>
        </authorList>
    </citation>
    <scope>NUCLEOTIDE SEQUENCE</scope>
    <source>
        <strain evidence="7">JCM 10088</strain>
    </source>
</reference>
<accession>A0A830GTN4</accession>
<protein>
    <submittedName>
        <fullName evidence="7">MFS transporter</fullName>
    </submittedName>
</protein>